<feature type="compositionally biased region" description="Polar residues" evidence="1">
    <location>
        <begin position="884"/>
        <end position="899"/>
    </location>
</feature>
<dbReference type="EMBL" id="BLIY01000017">
    <property type="protein sequence ID" value="GFE54855.1"/>
    <property type="molecule type" value="Genomic_DNA"/>
</dbReference>
<accession>A0A9W5WVA8</accession>
<proteinExistence type="predicted"/>
<organism evidence="2 3">
    <name type="scientific">Babesia ovis</name>
    <dbReference type="NCBI Taxonomy" id="5869"/>
    <lineage>
        <taxon>Eukaryota</taxon>
        <taxon>Sar</taxon>
        <taxon>Alveolata</taxon>
        <taxon>Apicomplexa</taxon>
        <taxon>Aconoidasida</taxon>
        <taxon>Piroplasmida</taxon>
        <taxon>Babesiidae</taxon>
        <taxon>Babesia</taxon>
    </lineage>
</organism>
<name>A0A9W5WVA8_BABOV</name>
<evidence type="ECO:0000313" key="2">
    <source>
        <dbReference type="EMBL" id="GFE54855.1"/>
    </source>
</evidence>
<dbReference type="OrthoDB" id="360385at2759"/>
<protein>
    <submittedName>
        <fullName evidence="2">Uncharacterized protein</fullName>
    </submittedName>
</protein>
<gene>
    <name evidence="2" type="ORF">BaOVIS_022590</name>
</gene>
<sequence length="1120" mass="128539">MVQKKEPSCVKWFENLLASLARVESPRSSGWHENATYHLRWLNSTSQKEIAIEIYHALHQSDISLRDLSQHIGEIGNLLNQVDLRQLATQPKSRQRQMFSLFFDYHDISQAVPECLRQDSYAYVYLLVRLLYEILLYTKSNAVRSFCFYQMMRNAEVLKVLFGLVTKEVRVKGVKGTEFSEDVTIETMNTVGLPPQHFHFNVMDNILKQMLTSPDLNLRICGLELLRLSPYIVAGNPKILSELKDALLGPMEECASKAAISLYTILEYVEEDIAIRFLQTSHDHVVGVEYNPQRIKSFCCIALGCRERECCKLAYRMCWNIWLHIDHLRGTGEEADVLIVRESQFYLMITSTLISAQQAELNKRQKMRLEALLYDQKEQERDMEVAFCLNILCKKNGEMKDVIKLIKTDVKEISLTTDLTRSIFQIHLQQYKQNENLTSFQNAITAFESLVTADHVNLELICELKSAFKYLKANTTDCMMRILKVVVPQYEMLNGEYEYLRSVVLRSIANITKMCYITELQKFNRMIPEIKEIVGQSEIKFVIKPTLSINDFDVVDNNLTSTKVNLWVHTLYDLSNFKPPKIHNYIAYPVRVDMLTAKLVPDPPTSAVKVMVITKKDNFNTGILKDHMSKLIFAGLDNITSGAAIRQVVHLSLRLGLYSEAASCLKRLELYTTDTLLWFNGLYHYAMAELETDLYKSIRYRVQGLDALETYSHQCTMWALNKTANDVMAPRLNYALPELVTYTWCVLRLCFQVAVGHLYQMTQDNLEDCATIAPIFQGLFGHFKVLKWSFRGTCSEVDEITQIYEGLCILLYAICNVTEPQTDGHITEPDEELRRYILSLFAEGDTHWPQTFAIIDLLDPAIKKQLYTAPALLAARKTLVGGTTKTRASSGSSTTQQLENEPMPESLGELSLESILQEFVLFSRLRTNKDKYSARKLNTGTKGESETSTQNEVYVSYFSRDIDQLCALVHNAKLCDSQQRTATSIQELVQNIGLLKLPMPEGVIKTFPLPFASLTAIVDYEKRADEGPVAVHIQGSMRNCARRITFVKIKMEVVDEQNNTAVIFRRKFRMKHNAIDKYVHSYLQLQQIDRLRFSCLPLDSEEYPCGVPTYFRPTLREMMT</sequence>
<dbReference type="SUPFAM" id="SSF48371">
    <property type="entry name" value="ARM repeat"/>
    <property type="match status" value="1"/>
</dbReference>
<dbReference type="InterPro" id="IPR016024">
    <property type="entry name" value="ARM-type_fold"/>
</dbReference>
<reference evidence="2" key="1">
    <citation type="submission" date="2019-12" db="EMBL/GenBank/DDBJ databases">
        <title>Genome sequence of Babesia ovis.</title>
        <authorList>
            <person name="Yamagishi J."/>
            <person name="Sevinc F."/>
            <person name="Xuan X."/>
        </authorList>
    </citation>
    <scope>NUCLEOTIDE SEQUENCE</scope>
    <source>
        <strain evidence="2">Selcuk</strain>
    </source>
</reference>
<comment type="caution">
    <text evidence="2">The sequence shown here is derived from an EMBL/GenBank/DDBJ whole genome shotgun (WGS) entry which is preliminary data.</text>
</comment>
<evidence type="ECO:0000313" key="3">
    <source>
        <dbReference type="Proteomes" id="UP001057455"/>
    </source>
</evidence>
<dbReference type="AlphaFoldDB" id="A0A9W5WVA8"/>
<feature type="region of interest" description="Disordered" evidence="1">
    <location>
        <begin position="884"/>
        <end position="904"/>
    </location>
</feature>
<dbReference type="Proteomes" id="UP001057455">
    <property type="component" value="Unassembled WGS sequence"/>
</dbReference>
<keyword evidence="3" id="KW-1185">Reference proteome</keyword>
<evidence type="ECO:0000256" key="1">
    <source>
        <dbReference type="SAM" id="MobiDB-lite"/>
    </source>
</evidence>